<reference evidence="1 2" key="1">
    <citation type="submission" date="2023-05" db="EMBL/GenBank/DDBJ databases">
        <title>Xanthomonas rydalmerenesis sp. nov., a novel Xanthomonas species isolated from Fragaria x ananassa.</title>
        <authorList>
            <person name="McKnight D.J.E."/>
            <person name="Wong-Bajracharya J."/>
            <person name="Okoh E.B."/>
            <person name="Snijders F."/>
            <person name="Lidbetter F."/>
            <person name="Webster J."/>
            <person name="Djordjevic S.P."/>
            <person name="Bogema D.R."/>
            <person name="Chapman T.A."/>
        </authorList>
    </citation>
    <scope>NUCLEOTIDE SEQUENCE [LARGE SCALE GENOMIC DNA]</scope>
    <source>
        <strain evidence="1 2">DAR34883</strain>
    </source>
</reference>
<evidence type="ECO:0000313" key="1">
    <source>
        <dbReference type="EMBL" id="WOS40954.1"/>
    </source>
</evidence>
<dbReference type="PANTHER" id="PTHR41260">
    <property type="entry name" value="PROTEIN ECSC"/>
    <property type="match status" value="1"/>
</dbReference>
<sequence>MKLIEAWKLEPPSVVSEAVGKFLSPVSWLINKIVPISAIQGIIDFSSSTADWLTDTGDVLRDAGISSISELKNLSLEKSDELADAMHNWAIGIASAEGAVTGAAGIAGIAIDMPAVLVLALRTIHKIGICYGFEVKTEEDKQFVLSVLSASSANEMSEKVAALGTLRMMQVIIAKNTWKKIAEKAATDRFSKEAGVIAIKTLAKQLGVNLTKRKAMQAIPAVGAIVGGSVNGWYLKEIGWAARRMFQERWLIENKKLEIAVDV</sequence>
<dbReference type="Pfam" id="PF12787">
    <property type="entry name" value="EcsC"/>
    <property type="match status" value="1"/>
</dbReference>
<proteinExistence type="predicted"/>
<name>A0ABZ0JMB2_9XANT</name>
<dbReference type="InterPro" id="IPR024787">
    <property type="entry name" value="EcsC"/>
</dbReference>
<accession>A0ABZ0JMB2</accession>
<protein>
    <submittedName>
        <fullName evidence="1">EcsC family protein</fullName>
    </submittedName>
</protein>
<keyword evidence="2" id="KW-1185">Reference proteome</keyword>
<dbReference type="PANTHER" id="PTHR41260:SF1">
    <property type="entry name" value="PROTEIN ECSC"/>
    <property type="match status" value="1"/>
</dbReference>
<gene>
    <name evidence="1" type="ORF">QN243_00200</name>
</gene>
<evidence type="ECO:0000313" key="2">
    <source>
        <dbReference type="Proteomes" id="UP001302020"/>
    </source>
</evidence>
<dbReference type="EMBL" id="CP126172">
    <property type="protein sequence ID" value="WOS40954.1"/>
    <property type="molecule type" value="Genomic_DNA"/>
</dbReference>
<organism evidence="1 2">
    <name type="scientific">Xanthomonas rydalmerensis</name>
    <dbReference type="NCBI Taxonomy" id="3046274"/>
    <lineage>
        <taxon>Bacteria</taxon>
        <taxon>Pseudomonadati</taxon>
        <taxon>Pseudomonadota</taxon>
        <taxon>Gammaproteobacteria</taxon>
        <taxon>Lysobacterales</taxon>
        <taxon>Lysobacteraceae</taxon>
        <taxon>Xanthomonas</taxon>
    </lineage>
</organism>
<dbReference type="Proteomes" id="UP001302020">
    <property type="component" value="Chromosome"/>
</dbReference>
<dbReference type="RefSeq" id="WP_317844223.1">
    <property type="nucleotide sequence ID" value="NZ_CP126170.1"/>
</dbReference>